<dbReference type="Proteomes" id="UP000324222">
    <property type="component" value="Unassembled WGS sequence"/>
</dbReference>
<evidence type="ECO:0008006" key="5">
    <source>
        <dbReference type="Google" id="ProtNLM"/>
    </source>
</evidence>
<reference evidence="3 4" key="1">
    <citation type="submission" date="2019-05" db="EMBL/GenBank/DDBJ databases">
        <title>Another draft genome of Portunus trituberculatus and its Hox gene families provides insights of decapod evolution.</title>
        <authorList>
            <person name="Jeong J.-H."/>
            <person name="Song I."/>
            <person name="Kim S."/>
            <person name="Choi T."/>
            <person name="Kim D."/>
            <person name="Ryu S."/>
            <person name="Kim W."/>
        </authorList>
    </citation>
    <scope>NUCLEOTIDE SEQUENCE [LARGE SCALE GENOMIC DNA]</scope>
    <source>
        <tissue evidence="3">Muscle</tissue>
    </source>
</reference>
<feature type="compositionally biased region" description="Basic residues" evidence="1">
    <location>
        <begin position="180"/>
        <end position="205"/>
    </location>
</feature>
<feature type="compositionally biased region" description="Basic and acidic residues" evidence="1">
    <location>
        <begin position="280"/>
        <end position="321"/>
    </location>
</feature>
<evidence type="ECO:0000256" key="1">
    <source>
        <dbReference type="SAM" id="MobiDB-lite"/>
    </source>
</evidence>
<keyword evidence="4" id="KW-1185">Reference proteome</keyword>
<sequence length="349" mass="36972">MSNVVLVVVVVVVMEHARLMVERPEIKDTQAGFEALGGRCESCGTCTDSCLKKLGLEHEDGSRSPSSISPKSEKMYTFFEKSLSLVSSSPTRFGDHLVPREKRSHSLATPAAMANVVHFQELHSRHAESHLLRTVNMAASNAVLSRISARLKAVTTATQQESVEEVDEEVEAQAAAASPRKTHRHHHHHHHQHNHHHHCHGHGHHSSATTPQDAASSQQKAHGGTTPTTSTTAAAFPSPGSTAQGKVNATASNATGGITPTQAKDGASPTDEAPSSANAGKEEGLKQAENHESKNEGKVGEAEETKEAATEKSTDDAEKASGEVTDSSPHAPQEATPEAQNVDGDESAT</sequence>
<keyword evidence="2" id="KW-0732">Signal</keyword>
<feature type="compositionally biased region" description="Low complexity" evidence="1">
    <location>
        <begin position="223"/>
        <end position="242"/>
    </location>
</feature>
<evidence type="ECO:0000313" key="4">
    <source>
        <dbReference type="Proteomes" id="UP000324222"/>
    </source>
</evidence>
<feature type="compositionally biased region" description="Polar residues" evidence="1">
    <location>
        <begin position="206"/>
        <end position="220"/>
    </location>
</feature>
<dbReference type="AlphaFoldDB" id="A0A5B7G9R0"/>
<feature type="signal peptide" evidence="2">
    <location>
        <begin position="1"/>
        <end position="19"/>
    </location>
</feature>
<proteinExistence type="predicted"/>
<comment type="caution">
    <text evidence="3">The sequence shown here is derived from an EMBL/GenBank/DDBJ whole genome shotgun (WGS) entry which is preliminary data.</text>
</comment>
<accession>A0A5B7G9R0</accession>
<dbReference type="EMBL" id="VSRR010012189">
    <property type="protein sequence ID" value="MPC54207.1"/>
    <property type="molecule type" value="Genomic_DNA"/>
</dbReference>
<evidence type="ECO:0000256" key="2">
    <source>
        <dbReference type="SAM" id="SignalP"/>
    </source>
</evidence>
<evidence type="ECO:0000313" key="3">
    <source>
        <dbReference type="EMBL" id="MPC54207.1"/>
    </source>
</evidence>
<feature type="compositionally biased region" description="Polar residues" evidence="1">
    <location>
        <begin position="243"/>
        <end position="262"/>
    </location>
</feature>
<feature type="chain" id="PRO_5022969432" description="4Fe-4S ferredoxin-type domain-containing protein" evidence="2">
    <location>
        <begin position="20"/>
        <end position="349"/>
    </location>
</feature>
<feature type="compositionally biased region" description="Acidic residues" evidence="1">
    <location>
        <begin position="162"/>
        <end position="171"/>
    </location>
</feature>
<feature type="region of interest" description="Disordered" evidence="1">
    <location>
        <begin position="159"/>
        <end position="349"/>
    </location>
</feature>
<protein>
    <recommendedName>
        <fullName evidence="5">4Fe-4S ferredoxin-type domain-containing protein</fullName>
    </recommendedName>
</protein>
<organism evidence="3 4">
    <name type="scientific">Portunus trituberculatus</name>
    <name type="common">Swimming crab</name>
    <name type="synonym">Neptunus trituberculatus</name>
    <dbReference type="NCBI Taxonomy" id="210409"/>
    <lineage>
        <taxon>Eukaryota</taxon>
        <taxon>Metazoa</taxon>
        <taxon>Ecdysozoa</taxon>
        <taxon>Arthropoda</taxon>
        <taxon>Crustacea</taxon>
        <taxon>Multicrustacea</taxon>
        <taxon>Malacostraca</taxon>
        <taxon>Eumalacostraca</taxon>
        <taxon>Eucarida</taxon>
        <taxon>Decapoda</taxon>
        <taxon>Pleocyemata</taxon>
        <taxon>Brachyura</taxon>
        <taxon>Eubrachyura</taxon>
        <taxon>Portunoidea</taxon>
        <taxon>Portunidae</taxon>
        <taxon>Portuninae</taxon>
        <taxon>Portunus</taxon>
    </lineage>
</organism>
<gene>
    <name evidence="3" type="ORF">E2C01_048115</name>
</gene>
<name>A0A5B7G9R0_PORTR</name>
<dbReference type="OrthoDB" id="6377597at2759"/>